<evidence type="ECO:0000313" key="4">
    <source>
        <dbReference type="Proteomes" id="UP000073492"/>
    </source>
</evidence>
<dbReference type="EMBL" id="LFZO01000540">
    <property type="protein sequence ID" value="KXT07722.1"/>
    <property type="molecule type" value="Genomic_DNA"/>
</dbReference>
<organism evidence="3 4">
    <name type="scientific">Pseudocercospora musae</name>
    <dbReference type="NCBI Taxonomy" id="113226"/>
    <lineage>
        <taxon>Eukaryota</taxon>
        <taxon>Fungi</taxon>
        <taxon>Dikarya</taxon>
        <taxon>Ascomycota</taxon>
        <taxon>Pezizomycotina</taxon>
        <taxon>Dothideomycetes</taxon>
        <taxon>Dothideomycetidae</taxon>
        <taxon>Mycosphaerellales</taxon>
        <taxon>Mycosphaerellaceae</taxon>
        <taxon>Pseudocercospora</taxon>
    </lineage>
</organism>
<reference evidence="3 4" key="1">
    <citation type="submission" date="2015-07" db="EMBL/GenBank/DDBJ databases">
        <title>Comparative genomics of the Sigatoka disease complex on banana suggests a link between parallel evolutionary changes in Pseudocercospora fijiensis and Pseudocercospora eumusae and increased virulence on the banana host.</title>
        <authorList>
            <person name="Chang T.-C."/>
            <person name="Salvucci A."/>
            <person name="Crous P.W."/>
            <person name="Stergiopoulos I."/>
        </authorList>
    </citation>
    <scope>NUCLEOTIDE SEQUENCE [LARGE SCALE GENOMIC DNA]</scope>
    <source>
        <strain evidence="3 4">CBS 116634</strain>
    </source>
</reference>
<comment type="caution">
    <text evidence="3">The sequence shown here is derived from an EMBL/GenBank/DDBJ whole genome shotgun (WGS) entry which is preliminary data.</text>
</comment>
<name>A0A139HZF4_9PEZI</name>
<keyword evidence="4" id="KW-1185">Reference proteome</keyword>
<gene>
    <name evidence="3" type="ORF">AC579_2440</name>
</gene>
<dbReference type="OrthoDB" id="5416037at2759"/>
<dbReference type="AlphaFoldDB" id="A0A139HZF4"/>
<evidence type="ECO:0000313" key="3">
    <source>
        <dbReference type="EMBL" id="KXT07722.1"/>
    </source>
</evidence>
<dbReference type="Proteomes" id="UP000073492">
    <property type="component" value="Unassembled WGS sequence"/>
</dbReference>
<keyword evidence="1" id="KW-0472">Membrane</keyword>
<accession>A0A139HZF4</accession>
<proteinExistence type="predicted"/>
<feature type="transmembrane region" description="Helical" evidence="1">
    <location>
        <begin position="197"/>
        <end position="221"/>
    </location>
</feature>
<dbReference type="Pfam" id="PF20237">
    <property type="entry name" value="DUF6594"/>
    <property type="match status" value="1"/>
</dbReference>
<evidence type="ECO:0000259" key="2">
    <source>
        <dbReference type="Pfam" id="PF20237"/>
    </source>
</evidence>
<protein>
    <recommendedName>
        <fullName evidence="2">DUF6594 domain-containing protein</fullName>
    </recommendedName>
</protein>
<evidence type="ECO:0000256" key="1">
    <source>
        <dbReference type="SAM" id="Phobius"/>
    </source>
</evidence>
<keyword evidence="1" id="KW-1133">Transmembrane helix</keyword>
<sequence length="428" mass="49107">MDAIETVRADDTLARLSERELSNSGGLAEDKESDTEGLLCDDRSAVRRHLWTTCRFYGHAEFVAASVDGLSSSKVSPGQRLDETELSECHDSFVNIVWILARRPGPGVRAQPAAHDHHRRNIANWFITYRNAISDEEQHFLDKRHEGDLFPIISKQKTPLTALQEKVRVVRFRFRHQRKRSGRLESPDVLYHSDKGLAIFASIVVVSTGLLLFCIVADYAYAFDCTKNEFTAPPLGSLKLNAHMSHGYAFNTLSNGQYGVEREDIRGWMKENVVHSADQCMSGNKTIEDRYYVQDGLRWRCLAKAFEEEHEVETFLERVRVEHLHLLLSRDFIEIYEKPIMNSVAERRMSWETEFRECTIHEMSPGIVSPFEGLVMEAEYELGSRRRECAEKWTSGSARFVNPQLILLLKSKNFERRLKGNIAAEQVP</sequence>
<dbReference type="InterPro" id="IPR046529">
    <property type="entry name" value="DUF6594"/>
</dbReference>
<keyword evidence="1" id="KW-0812">Transmembrane</keyword>
<feature type="domain" description="DUF6594" evidence="2">
    <location>
        <begin position="109"/>
        <end position="216"/>
    </location>
</feature>